<proteinExistence type="predicted"/>
<dbReference type="GO" id="GO:0008897">
    <property type="term" value="F:holo-[acyl-carrier-protein] synthase activity"/>
    <property type="evidence" value="ECO:0007669"/>
    <property type="project" value="InterPro"/>
</dbReference>
<dbReference type="SUPFAM" id="SSF56214">
    <property type="entry name" value="4'-phosphopantetheinyl transferase"/>
    <property type="match status" value="1"/>
</dbReference>
<name>A0A6G0X2Q0_9STRA</name>
<protein>
    <submittedName>
        <fullName evidence="1">Uncharacterized protein</fullName>
    </submittedName>
</protein>
<dbReference type="VEuPathDB" id="FungiDB:AeMF1_007189"/>
<dbReference type="EMBL" id="VJMJ01000118">
    <property type="protein sequence ID" value="KAF0734075.1"/>
    <property type="molecule type" value="Genomic_DNA"/>
</dbReference>
<dbReference type="Gene3D" id="3.90.470.20">
    <property type="entry name" value="4'-phosphopantetheinyl transferase domain"/>
    <property type="match status" value="1"/>
</dbReference>
<gene>
    <name evidence="1" type="ORF">Ae201684_009245</name>
</gene>
<reference evidence="1 2" key="1">
    <citation type="submission" date="2019-07" db="EMBL/GenBank/DDBJ databases">
        <title>Genomics analysis of Aphanomyces spp. identifies a new class of oomycete effector associated with host adaptation.</title>
        <authorList>
            <person name="Gaulin E."/>
        </authorList>
    </citation>
    <scope>NUCLEOTIDE SEQUENCE [LARGE SCALE GENOMIC DNA]</scope>
    <source>
        <strain evidence="1 2">ATCC 201684</strain>
    </source>
</reference>
<organism evidence="1 2">
    <name type="scientific">Aphanomyces euteiches</name>
    <dbReference type="NCBI Taxonomy" id="100861"/>
    <lineage>
        <taxon>Eukaryota</taxon>
        <taxon>Sar</taxon>
        <taxon>Stramenopiles</taxon>
        <taxon>Oomycota</taxon>
        <taxon>Saprolegniomycetes</taxon>
        <taxon>Saprolegniales</taxon>
        <taxon>Verrucalvaceae</taxon>
        <taxon>Aphanomyces</taxon>
    </lineage>
</organism>
<keyword evidence="2" id="KW-1185">Reference proteome</keyword>
<sequence>MLETSLQQSGSQLILSAGQGLGIDVEPVATFAAFATKQVFIQRNCTANEIAYYEASVSPSFAGRWAAAYNALFWRAMRTRLGT</sequence>
<evidence type="ECO:0000313" key="1">
    <source>
        <dbReference type="EMBL" id="KAF0734075.1"/>
    </source>
</evidence>
<accession>A0A6G0X2Q0</accession>
<dbReference type="AlphaFoldDB" id="A0A6G0X2Q0"/>
<dbReference type="GO" id="GO:0000287">
    <property type="term" value="F:magnesium ion binding"/>
    <property type="evidence" value="ECO:0007669"/>
    <property type="project" value="InterPro"/>
</dbReference>
<dbReference type="InterPro" id="IPR037143">
    <property type="entry name" value="4-PPantetheinyl_Trfase_dom_sf"/>
</dbReference>
<dbReference type="Proteomes" id="UP000481153">
    <property type="component" value="Unassembled WGS sequence"/>
</dbReference>
<evidence type="ECO:0000313" key="2">
    <source>
        <dbReference type="Proteomes" id="UP000481153"/>
    </source>
</evidence>
<comment type="caution">
    <text evidence="1">The sequence shown here is derived from an EMBL/GenBank/DDBJ whole genome shotgun (WGS) entry which is preliminary data.</text>
</comment>